<sequence length="496" mass="54489">MPSTPNIVAIMIDDMPPMDLSAYHRGLGAVHTPNIDSLARDGMMISDYYAQPSCTAGRAAFITGQYPIRTGLTSVGQPGANVGLQDGDVTLAQLLKGRGYATGHFGKHHLGDRNEYLPTVHGFDEFYGFLYHLNMMEMPEQPTFPKDPDFVGRPRNVIHALASDKDDATVDPRWGRVGKQVITDDGALGTERMKTFDDQVTTRSIDWMKKQAAGGTPFFLLYTPSRMHQQIHVSKEWEGKSGHTAYSDAVLHLDKLVGDLLQSIDDAGVRDNTIVLFTSDNGVNLAHWPMAGTASFRGEKGLTWDGGFRVPMLVRWPGKIAPGSWTGEFMTSEDWVPTLMAAVGDTACKEDLLKGKTIGGKTFKNHLDGYNQLEMLTVPGGKSRRREFFYFAETSLNAVRVDEWKIHLAVKNAWLGAAEKIPGGLIVDIKLDPFERTPDTGGHLLWMKEKSWLLPLLAPPMKAFAQSMKDFPPSQEGTGIGAAALMHALSESPSAD</sequence>
<dbReference type="PANTHER" id="PTHR43751:SF2">
    <property type="entry name" value="SULFATASE N-TERMINAL DOMAIN-CONTAINING PROTEIN"/>
    <property type="match status" value="1"/>
</dbReference>
<dbReference type="Proteomes" id="UP001367030">
    <property type="component" value="Unassembled WGS sequence"/>
</dbReference>
<gene>
    <name evidence="2" type="ORF">WKW79_26695</name>
</gene>
<dbReference type="InterPro" id="IPR052701">
    <property type="entry name" value="GAG_Ulvan_Degrading_Sulfatases"/>
</dbReference>
<evidence type="ECO:0000313" key="2">
    <source>
        <dbReference type="EMBL" id="MEJ8858184.1"/>
    </source>
</evidence>
<dbReference type="RefSeq" id="WP_340338249.1">
    <property type="nucleotide sequence ID" value="NZ_JBBKZS010000015.1"/>
</dbReference>
<dbReference type="Pfam" id="PF00884">
    <property type="entry name" value="Sulfatase"/>
    <property type="match status" value="1"/>
</dbReference>
<organism evidence="2 3">
    <name type="scientific">Variovorax robiniae</name>
    <dbReference type="NCBI Taxonomy" id="1836199"/>
    <lineage>
        <taxon>Bacteria</taxon>
        <taxon>Pseudomonadati</taxon>
        <taxon>Pseudomonadota</taxon>
        <taxon>Betaproteobacteria</taxon>
        <taxon>Burkholderiales</taxon>
        <taxon>Comamonadaceae</taxon>
        <taxon>Variovorax</taxon>
    </lineage>
</organism>
<dbReference type="Gene3D" id="3.30.1120.10">
    <property type="match status" value="1"/>
</dbReference>
<dbReference type="InterPro" id="IPR017850">
    <property type="entry name" value="Alkaline_phosphatase_core_sf"/>
</dbReference>
<keyword evidence="3" id="KW-1185">Reference proteome</keyword>
<dbReference type="CDD" id="cd16142">
    <property type="entry name" value="ARS_like"/>
    <property type="match status" value="1"/>
</dbReference>
<evidence type="ECO:0000259" key="1">
    <source>
        <dbReference type="Pfam" id="PF00884"/>
    </source>
</evidence>
<comment type="caution">
    <text evidence="2">The sequence shown here is derived from an EMBL/GenBank/DDBJ whole genome shotgun (WGS) entry which is preliminary data.</text>
</comment>
<name>A0ABU8XGR8_9BURK</name>
<proteinExistence type="predicted"/>
<dbReference type="SUPFAM" id="SSF53649">
    <property type="entry name" value="Alkaline phosphatase-like"/>
    <property type="match status" value="1"/>
</dbReference>
<reference evidence="2 3" key="1">
    <citation type="submission" date="2024-03" db="EMBL/GenBank/DDBJ databases">
        <title>Novel species of the genus Variovorax.</title>
        <authorList>
            <person name="Liu Q."/>
            <person name="Xin Y.-H."/>
        </authorList>
    </citation>
    <scope>NUCLEOTIDE SEQUENCE [LARGE SCALE GENOMIC DNA]</scope>
    <source>
        <strain evidence="2 3">KACC 18901</strain>
    </source>
</reference>
<dbReference type="PANTHER" id="PTHR43751">
    <property type="entry name" value="SULFATASE"/>
    <property type="match status" value="1"/>
</dbReference>
<dbReference type="InterPro" id="IPR000917">
    <property type="entry name" value="Sulfatase_N"/>
</dbReference>
<evidence type="ECO:0000313" key="3">
    <source>
        <dbReference type="Proteomes" id="UP001367030"/>
    </source>
</evidence>
<protein>
    <submittedName>
        <fullName evidence="2">Arylsulfatase</fullName>
    </submittedName>
</protein>
<feature type="domain" description="Sulfatase N-terminal" evidence="1">
    <location>
        <begin position="5"/>
        <end position="344"/>
    </location>
</feature>
<dbReference type="EMBL" id="JBBKZS010000015">
    <property type="protein sequence ID" value="MEJ8858184.1"/>
    <property type="molecule type" value="Genomic_DNA"/>
</dbReference>
<dbReference type="Gene3D" id="3.40.720.10">
    <property type="entry name" value="Alkaline Phosphatase, subunit A"/>
    <property type="match status" value="1"/>
</dbReference>
<accession>A0ABU8XGR8</accession>